<dbReference type="EMBL" id="JANPWZ010000170">
    <property type="protein sequence ID" value="KAJ3578790.1"/>
    <property type="molecule type" value="Genomic_DNA"/>
</dbReference>
<proteinExistence type="inferred from homology"/>
<evidence type="ECO:0000313" key="7">
    <source>
        <dbReference type="EMBL" id="KAJ3578790.1"/>
    </source>
</evidence>
<organism evidence="7 8">
    <name type="scientific">Xylaria arbuscula</name>
    <dbReference type="NCBI Taxonomy" id="114810"/>
    <lineage>
        <taxon>Eukaryota</taxon>
        <taxon>Fungi</taxon>
        <taxon>Dikarya</taxon>
        <taxon>Ascomycota</taxon>
        <taxon>Pezizomycotina</taxon>
        <taxon>Sordariomycetes</taxon>
        <taxon>Xylariomycetidae</taxon>
        <taxon>Xylariales</taxon>
        <taxon>Xylariaceae</taxon>
        <taxon>Xylaria</taxon>
    </lineage>
</organism>
<evidence type="ECO:0000256" key="1">
    <source>
        <dbReference type="ARBA" id="ARBA00001947"/>
    </source>
</evidence>
<dbReference type="PANTHER" id="PTHR42978">
    <property type="entry name" value="QUORUM-QUENCHING LACTONASE YTNP-RELATED-RELATED"/>
    <property type="match status" value="1"/>
</dbReference>
<name>A0A9W8NKT6_9PEZI</name>
<dbReference type="InterPro" id="IPR001279">
    <property type="entry name" value="Metallo-B-lactamas"/>
</dbReference>
<dbReference type="AlphaFoldDB" id="A0A9W8NKT6"/>
<comment type="caution">
    <text evidence="7">The sequence shown here is derived from an EMBL/GenBank/DDBJ whole genome shotgun (WGS) entry which is preliminary data.</text>
</comment>
<dbReference type="SUPFAM" id="SSF56281">
    <property type="entry name" value="Metallo-hydrolase/oxidoreductase"/>
    <property type="match status" value="1"/>
</dbReference>
<dbReference type="GO" id="GO:0046872">
    <property type="term" value="F:metal ion binding"/>
    <property type="evidence" value="ECO:0007669"/>
    <property type="project" value="UniProtKB-KW"/>
</dbReference>
<dbReference type="InterPro" id="IPR036866">
    <property type="entry name" value="RibonucZ/Hydroxyglut_hydro"/>
</dbReference>
<dbReference type="Pfam" id="PF00753">
    <property type="entry name" value="Lactamase_B"/>
    <property type="match status" value="1"/>
</dbReference>
<dbReference type="VEuPathDB" id="FungiDB:F4678DRAFT_442203"/>
<sequence>MSSSYFNSSHTGLPTVSLHALSAGHFTLPEEQFVQPASPGARKTVPSLAFLIQHRDPTTNDVTRIVFDLGLRRDVERYAEPIQRHLATRQPVSTDPDVVKSLAAGGLTPDDIDFVFYSHVHWDHIGEPRDFPQSTFVVGHGALGVLAGKSKALRGSHSFFESDLFENLRVIELPDPANRDIVEIERNPDTPTPLSAIVRSFSGPWEDFQGLLNVIDLFKDGSLYVVDAPGHLPGHINLLARTLTDNDTTSWIYLAGDACHDRRIISQEKEISEWIDTHGQVCCIHAERAKAEETIGRVRILERSGVEVILAHDVDWEDNDKNAERFFGVSSIE</sequence>
<keyword evidence="8" id="KW-1185">Reference proteome</keyword>
<dbReference type="CDD" id="cd07730">
    <property type="entry name" value="metallo-hydrolase-like_MBL-fold"/>
    <property type="match status" value="1"/>
</dbReference>
<evidence type="ECO:0000256" key="3">
    <source>
        <dbReference type="ARBA" id="ARBA00022723"/>
    </source>
</evidence>
<protein>
    <recommendedName>
        <fullName evidence="6">Metallo-beta-lactamase domain-containing protein</fullName>
    </recommendedName>
</protein>
<reference evidence="7" key="1">
    <citation type="submission" date="2022-07" db="EMBL/GenBank/DDBJ databases">
        <title>Genome Sequence of Xylaria arbuscula.</title>
        <authorList>
            <person name="Buettner E."/>
        </authorList>
    </citation>
    <scope>NUCLEOTIDE SEQUENCE</scope>
    <source>
        <strain evidence="7">VT107</strain>
    </source>
</reference>
<accession>A0A9W8NKT6</accession>
<dbReference type="InterPro" id="IPR051013">
    <property type="entry name" value="MBL_superfamily_lactonases"/>
</dbReference>
<keyword evidence="4" id="KW-0378">Hydrolase</keyword>
<evidence type="ECO:0000256" key="4">
    <source>
        <dbReference type="ARBA" id="ARBA00022801"/>
    </source>
</evidence>
<evidence type="ECO:0000259" key="6">
    <source>
        <dbReference type="Pfam" id="PF00753"/>
    </source>
</evidence>
<evidence type="ECO:0000256" key="2">
    <source>
        <dbReference type="ARBA" id="ARBA00007749"/>
    </source>
</evidence>
<dbReference type="Gene3D" id="3.60.15.10">
    <property type="entry name" value="Ribonuclease Z/Hydroxyacylglutathione hydrolase-like"/>
    <property type="match status" value="1"/>
</dbReference>
<evidence type="ECO:0000256" key="5">
    <source>
        <dbReference type="ARBA" id="ARBA00022833"/>
    </source>
</evidence>
<comment type="cofactor">
    <cofactor evidence="1">
        <name>Zn(2+)</name>
        <dbReference type="ChEBI" id="CHEBI:29105"/>
    </cofactor>
</comment>
<dbReference type="PANTHER" id="PTHR42978:SF2">
    <property type="entry name" value="102 KBASES UNSTABLE REGION: FROM 1 TO 119443"/>
    <property type="match status" value="1"/>
</dbReference>
<feature type="domain" description="Metallo-beta-lactamase" evidence="6">
    <location>
        <begin position="47"/>
        <end position="164"/>
    </location>
</feature>
<evidence type="ECO:0000313" key="8">
    <source>
        <dbReference type="Proteomes" id="UP001148614"/>
    </source>
</evidence>
<keyword evidence="5" id="KW-0862">Zinc</keyword>
<keyword evidence="3" id="KW-0479">Metal-binding</keyword>
<gene>
    <name evidence="7" type="ORF">NPX13_g1779</name>
</gene>
<dbReference type="GO" id="GO:0016787">
    <property type="term" value="F:hydrolase activity"/>
    <property type="evidence" value="ECO:0007669"/>
    <property type="project" value="UniProtKB-KW"/>
</dbReference>
<dbReference type="Proteomes" id="UP001148614">
    <property type="component" value="Unassembled WGS sequence"/>
</dbReference>
<comment type="similarity">
    <text evidence="2">Belongs to the metallo-beta-lactamase superfamily.</text>
</comment>